<organism evidence="1 2">
    <name type="scientific">Ephemerocybe angulata</name>
    <dbReference type="NCBI Taxonomy" id="980116"/>
    <lineage>
        <taxon>Eukaryota</taxon>
        <taxon>Fungi</taxon>
        <taxon>Dikarya</taxon>
        <taxon>Basidiomycota</taxon>
        <taxon>Agaricomycotina</taxon>
        <taxon>Agaricomycetes</taxon>
        <taxon>Agaricomycetidae</taxon>
        <taxon>Agaricales</taxon>
        <taxon>Agaricineae</taxon>
        <taxon>Psathyrellaceae</taxon>
        <taxon>Ephemerocybe</taxon>
    </lineage>
</organism>
<comment type="caution">
    <text evidence="1">The sequence shown here is derived from an EMBL/GenBank/DDBJ whole genome shotgun (WGS) entry which is preliminary data.</text>
</comment>
<keyword evidence="2" id="KW-1185">Reference proteome</keyword>
<reference evidence="1 2" key="1">
    <citation type="submission" date="2020-07" db="EMBL/GenBank/DDBJ databases">
        <title>Comparative genomics of pyrophilous fungi reveals a link between fire events and developmental genes.</title>
        <authorList>
            <consortium name="DOE Joint Genome Institute"/>
            <person name="Steindorff A.S."/>
            <person name="Carver A."/>
            <person name="Calhoun S."/>
            <person name="Stillman K."/>
            <person name="Liu H."/>
            <person name="Lipzen A."/>
            <person name="Pangilinan J."/>
            <person name="Labutti K."/>
            <person name="Bruns T.D."/>
            <person name="Grigoriev I.V."/>
        </authorList>
    </citation>
    <scope>NUCLEOTIDE SEQUENCE [LARGE SCALE GENOMIC DNA]</scope>
    <source>
        <strain evidence="1 2">CBS 144469</strain>
    </source>
</reference>
<evidence type="ECO:0000313" key="2">
    <source>
        <dbReference type="Proteomes" id="UP000521943"/>
    </source>
</evidence>
<dbReference type="OrthoDB" id="9514740at2759"/>
<dbReference type="EMBL" id="JACGCI010000267">
    <property type="protein sequence ID" value="KAF6741306.1"/>
    <property type="molecule type" value="Genomic_DNA"/>
</dbReference>
<accession>A0A8H6LU84</accession>
<gene>
    <name evidence="1" type="ORF">DFP72DRAFT_862716</name>
</gene>
<evidence type="ECO:0000313" key="1">
    <source>
        <dbReference type="EMBL" id="KAF6741306.1"/>
    </source>
</evidence>
<name>A0A8H6LU84_9AGAR</name>
<dbReference type="Proteomes" id="UP000521943">
    <property type="component" value="Unassembled WGS sequence"/>
</dbReference>
<sequence length="137" mass="14935">MPRDDAITLNCRAKIGKSRTKTAAWIPIIRECNVGDSGSLNMCNSPSCRFCDIVRNGFTKHGNPKGLTIFSTSERLTVDHGRLSGVVAHQLKGGTAAQEHDVVKISTYQRGRKVDTGDLYVYNAEAILPLGAIIYTL</sequence>
<dbReference type="AlphaFoldDB" id="A0A8H6LU84"/>
<protein>
    <submittedName>
        <fullName evidence="1">Uncharacterized protein</fullName>
    </submittedName>
</protein>
<proteinExistence type="predicted"/>